<proteinExistence type="predicted"/>
<dbReference type="eggNOG" id="ENOG5030DU7">
    <property type="taxonomic scope" value="Bacteria"/>
</dbReference>
<name>A0A081BIS0_9LACO</name>
<dbReference type="Pfam" id="PF10978">
    <property type="entry name" value="DUF2785"/>
    <property type="match status" value="1"/>
</dbReference>
<dbReference type="AlphaFoldDB" id="A0A081BIS0"/>
<dbReference type="OrthoDB" id="7619731at2"/>
<organism evidence="1 2">
    <name type="scientific">Secundilactobacillus oryzae JCM 18671</name>
    <dbReference type="NCBI Taxonomy" id="1291743"/>
    <lineage>
        <taxon>Bacteria</taxon>
        <taxon>Bacillati</taxon>
        <taxon>Bacillota</taxon>
        <taxon>Bacilli</taxon>
        <taxon>Lactobacillales</taxon>
        <taxon>Lactobacillaceae</taxon>
        <taxon>Secundilactobacillus</taxon>
    </lineage>
</organism>
<keyword evidence="2" id="KW-1185">Reference proteome</keyword>
<dbReference type="STRING" id="1291743.LOSG293_150290"/>
<sequence>MGYQTIETIRRRLAELKDQLYHGELYRNLGTELDQLMTDIEVQPRTAVELPGDEGIKELLLALNTEIRQDELDAIDDDQLKLLISHLGSLDPQVRDKGVYYFLNDAIQMHIITKEQLIMITDYLLQDEILFSHILEPQNDAVYQRSFAVLFLSVIAFIDRNGGNFLTRDRIDRLTNQFELYMTLERDTRGYIGTQGWAHAYTHVGNLIDELANRDELRRADKLFEMAILLSRFKLLKTPLIFGETNRISAYLANVTNKNKLYEDYVVLEMKKWSRRFMLIRDQESEAMWTQIYNQARLFGNMRLRNDFSTQISNLISNALED</sequence>
<reference evidence="1" key="1">
    <citation type="journal article" date="2014" name="Genome Announc.">
        <title>Draft Genome Sequence of Lactobacillus oryzae Strain SG293T.</title>
        <authorList>
            <person name="Tanizawa Y."/>
            <person name="Fujisawa T."/>
            <person name="Mochizuki T."/>
            <person name="Kaminuma E."/>
            <person name="Nakamura Y."/>
            <person name="Tohno M."/>
        </authorList>
    </citation>
    <scope>NUCLEOTIDE SEQUENCE [LARGE SCALE GENOMIC DNA]</scope>
    <source>
        <strain evidence="1">SG293</strain>
    </source>
</reference>
<evidence type="ECO:0008006" key="3">
    <source>
        <dbReference type="Google" id="ProtNLM"/>
    </source>
</evidence>
<comment type="caution">
    <text evidence="1">The sequence shown here is derived from an EMBL/GenBank/DDBJ whole genome shotgun (WGS) entry which is preliminary data.</text>
</comment>
<dbReference type="RefSeq" id="WP_034527827.1">
    <property type="nucleotide sequence ID" value="NZ_BBAZ01000013.1"/>
</dbReference>
<protein>
    <recommendedName>
        <fullName evidence="3">DUF2785 domain-containing protein</fullName>
    </recommendedName>
</protein>
<dbReference type="EMBL" id="BBJM01000015">
    <property type="protein sequence ID" value="GAK47938.1"/>
    <property type="molecule type" value="Genomic_DNA"/>
</dbReference>
<gene>
    <name evidence="1" type="ORF">LOSG293_150290</name>
</gene>
<accession>A0A081BIS0</accession>
<dbReference type="InterPro" id="IPR021247">
    <property type="entry name" value="DUF2785"/>
</dbReference>
<evidence type="ECO:0000313" key="2">
    <source>
        <dbReference type="Proteomes" id="UP000028700"/>
    </source>
</evidence>
<evidence type="ECO:0000313" key="1">
    <source>
        <dbReference type="EMBL" id="GAK47938.1"/>
    </source>
</evidence>
<dbReference type="Proteomes" id="UP000028700">
    <property type="component" value="Unassembled WGS sequence"/>
</dbReference>